<dbReference type="EMBL" id="BQNB010020839">
    <property type="protein sequence ID" value="GJU00185.1"/>
    <property type="molecule type" value="Genomic_DNA"/>
</dbReference>
<organism evidence="2 3">
    <name type="scientific">Tanacetum coccineum</name>
    <dbReference type="NCBI Taxonomy" id="301880"/>
    <lineage>
        <taxon>Eukaryota</taxon>
        <taxon>Viridiplantae</taxon>
        <taxon>Streptophyta</taxon>
        <taxon>Embryophyta</taxon>
        <taxon>Tracheophyta</taxon>
        <taxon>Spermatophyta</taxon>
        <taxon>Magnoliopsida</taxon>
        <taxon>eudicotyledons</taxon>
        <taxon>Gunneridae</taxon>
        <taxon>Pentapetalae</taxon>
        <taxon>asterids</taxon>
        <taxon>campanulids</taxon>
        <taxon>Asterales</taxon>
        <taxon>Asteraceae</taxon>
        <taxon>Asteroideae</taxon>
        <taxon>Anthemideae</taxon>
        <taxon>Anthemidinae</taxon>
        <taxon>Tanacetum</taxon>
    </lineage>
</organism>
<feature type="region of interest" description="Disordered" evidence="1">
    <location>
        <begin position="438"/>
        <end position="465"/>
    </location>
</feature>
<protein>
    <submittedName>
        <fullName evidence="2">Uncharacterized protein</fullName>
    </submittedName>
</protein>
<accession>A0ABQ5IKG9</accession>
<evidence type="ECO:0000313" key="3">
    <source>
        <dbReference type="Proteomes" id="UP001151760"/>
    </source>
</evidence>
<sequence length="477" mass="53997">MRTLANQSFCLRVKNLIPKTQLETNTLNRELPSAVLRNGTVKIYESDDEKVFEDGENIDKDTLADEEEHQSPPPNKEQLESSHAQESDSDSSCPDALRKYDNILPLTEKQLWAQHEEAAVSYVVLKDSIEGYYEEDVDHRDQTDKLVQATMDCVDKNSTKRADPLKALNGVTETLKVVQEAVKDDLALNRKVIESTEAYTKNSTSLYEMLTLIKNFDFQGLKSSVEYLQATAISQDQHLAAWAKSSTSMAWNLSNRLTSIESSVPATLAITAAPASIEGENVANTANEEQPSHTRGSMLLWRMILRKVPYIINGKTHYLTNDEINAHIEKGDKIKKATKKAKMFAKTKSEVIKVVQEEAEKIGLDSKTIVSAQAGKKFKKAQDAEHQVLKREHSQKIKRLMELNKKKAENNDKRNFQVPGPFKFYDFGVTELDELGPNFPEEKEQNFQRPDDILGKEERKREAHGIRMSNKSAWVIV</sequence>
<feature type="compositionally biased region" description="Basic and acidic residues" evidence="1">
    <location>
        <begin position="440"/>
        <end position="465"/>
    </location>
</feature>
<name>A0ABQ5IKG9_9ASTR</name>
<keyword evidence="3" id="KW-1185">Reference proteome</keyword>
<feature type="compositionally biased region" description="Basic and acidic residues" evidence="1">
    <location>
        <begin position="77"/>
        <end position="86"/>
    </location>
</feature>
<evidence type="ECO:0000313" key="2">
    <source>
        <dbReference type="EMBL" id="GJU00185.1"/>
    </source>
</evidence>
<reference evidence="2" key="2">
    <citation type="submission" date="2022-01" db="EMBL/GenBank/DDBJ databases">
        <authorList>
            <person name="Yamashiro T."/>
            <person name="Shiraishi A."/>
            <person name="Satake H."/>
            <person name="Nakayama K."/>
        </authorList>
    </citation>
    <scope>NUCLEOTIDE SEQUENCE</scope>
</reference>
<proteinExistence type="predicted"/>
<gene>
    <name evidence="2" type="ORF">Tco_1110523</name>
</gene>
<evidence type="ECO:0000256" key="1">
    <source>
        <dbReference type="SAM" id="MobiDB-lite"/>
    </source>
</evidence>
<feature type="region of interest" description="Disordered" evidence="1">
    <location>
        <begin position="63"/>
        <end position="95"/>
    </location>
</feature>
<reference evidence="2" key="1">
    <citation type="journal article" date="2022" name="Int. J. Mol. Sci.">
        <title>Draft Genome of Tanacetum Coccineum: Genomic Comparison of Closely Related Tanacetum-Family Plants.</title>
        <authorList>
            <person name="Yamashiro T."/>
            <person name="Shiraishi A."/>
            <person name="Nakayama K."/>
            <person name="Satake H."/>
        </authorList>
    </citation>
    <scope>NUCLEOTIDE SEQUENCE</scope>
</reference>
<dbReference type="Proteomes" id="UP001151760">
    <property type="component" value="Unassembled WGS sequence"/>
</dbReference>
<comment type="caution">
    <text evidence="2">The sequence shown here is derived from an EMBL/GenBank/DDBJ whole genome shotgun (WGS) entry which is preliminary data.</text>
</comment>